<name>A0A0F4G9N4_9PEZI</name>
<sequence length="79" mass="8445">MRFTPSITLALYAFSSIVLAHPTEPKDPITASDGGCFSFPRPRICDSPCPGYGYGECSITAGCQWVPGLFSGYCEPAPH</sequence>
<protein>
    <submittedName>
        <fullName evidence="2">Uncharacterized protein</fullName>
    </submittedName>
</protein>
<proteinExistence type="predicted"/>
<dbReference type="AlphaFoldDB" id="A0A0F4G9N4"/>
<dbReference type="Proteomes" id="UP000033647">
    <property type="component" value="Unassembled WGS sequence"/>
</dbReference>
<accession>A0A0F4G9N4</accession>
<dbReference type="EMBL" id="LAFY01004176">
    <property type="protein sequence ID" value="KJX94103.1"/>
    <property type="molecule type" value="Genomic_DNA"/>
</dbReference>
<evidence type="ECO:0000313" key="2">
    <source>
        <dbReference type="EMBL" id="KJX94103.1"/>
    </source>
</evidence>
<gene>
    <name evidence="2" type="ORF">TI39_contig4217g00002</name>
</gene>
<reference evidence="2 3" key="1">
    <citation type="submission" date="2015-03" db="EMBL/GenBank/DDBJ databases">
        <title>RNA-seq based gene annotation and comparative genomics of four Zymoseptoria species reveal species-specific pathogenicity related genes and transposable element activity.</title>
        <authorList>
            <person name="Grandaubert J."/>
            <person name="Bhattacharyya A."/>
            <person name="Stukenbrock E.H."/>
        </authorList>
    </citation>
    <scope>NUCLEOTIDE SEQUENCE [LARGE SCALE GENOMIC DNA]</scope>
    <source>
        <strain evidence="2 3">Zb18110</strain>
    </source>
</reference>
<comment type="caution">
    <text evidence="2">The sequence shown here is derived from an EMBL/GenBank/DDBJ whole genome shotgun (WGS) entry which is preliminary data.</text>
</comment>
<feature type="signal peptide" evidence="1">
    <location>
        <begin position="1"/>
        <end position="20"/>
    </location>
</feature>
<keyword evidence="1" id="KW-0732">Signal</keyword>
<evidence type="ECO:0000256" key="1">
    <source>
        <dbReference type="SAM" id="SignalP"/>
    </source>
</evidence>
<feature type="chain" id="PRO_5002468504" evidence="1">
    <location>
        <begin position="21"/>
        <end position="79"/>
    </location>
</feature>
<organism evidence="2 3">
    <name type="scientific">Zymoseptoria brevis</name>
    <dbReference type="NCBI Taxonomy" id="1047168"/>
    <lineage>
        <taxon>Eukaryota</taxon>
        <taxon>Fungi</taxon>
        <taxon>Dikarya</taxon>
        <taxon>Ascomycota</taxon>
        <taxon>Pezizomycotina</taxon>
        <taxon>Dothideomycetes</taxon>
        <taxon>Dothideomycetidae</taxon>
        <taxon>Mycosphaerellales</taxon>
        <taxon>Mycosphaerellaceae</taxon>
        <taxon>Zymoseptoria</taxon>
    </lineage>
</organism>
<keyword evidence="3" id="KW-1185">Reference proteome</keyword>
<evidence type="ECO:0000313" key="3">
    <source>
        <dbReference type="Proteomes" id="UP000033647"/>
    </source>
</evidence>